<dbReference type="EMBL" id="QKWP01000064">
    <property type="protein sequence ID" value="RIB28475.1"/>
    <property type="molecule type" value="Genomic_DNA"/>
</dbReference>
<accession>A0A397W153</accession>
<keyword evidence="3" id="KW-1185">Reference proteome</keyword>
<feature type="region of interest" description="Disordered" evidence="1">
    <location>
        <begin position="65"/>
        <end position="94"/>
    </location>
</feature>
<evidence type="ECO:0000313" key="2">
    <source>
        <dbReference type="EMBL" id="RIB28475.1"/>
    </source>
</evidence>
<evidence type="ECO:0000313" key="3">
    <source>
        <dbReference type="Proteomes" id="UP000266673"/>
    </source>
</evidence>
<dbReference type="AlphaFoldDB" id="A0A397W153"/>
<dbReference type="Proteomes" id="UP000266673">
    <property type="component" value="Unassembled WGS sequence"/>
</dbReference>
<sequence>MHELLVANKDQVEVIFEEFSELEENDALGKRLDDRRFVTCEYQDKYNIPKTGRSSGPIAKATKTIKLLENSKHKKHGPTNKQSSSNSNTNTNDIEIAKREKLRKFELIDYEFQYQKEILDIEKQAKLANLHAQELANIEKEKPLGIHKELNKLNKFIITNIIL</sequence>
<organism evidence="2 3">
    <name type="scientific">Gigaspora rosea</name>
    <dbReference type="NCBI Taxonomy" id="44941"/>
    <lineage>
        <taxon>Eukaryota</taxon>
        <taxon>Fungi</taxon>
        <taxon>Fungi incertae sedis</taxon>
        <taxon>Mucoromycota</taxon>
        <taxon>Glomeromycotina</taxon>
        <taxon>Glomeromycetes</taxon>
        <taxon>Diversisporales</taxon>
        <taxon>Gigasporaceae</taxon>
        <taxon>Gigaspora</taxon>
    </lineage>
</organism>
<protein>
    <submittedName>
        <fullName evidence="2">Uncharacterized protein</fullName>
    </submittedName>
</protein>
<dbReference type="OrthoDB" id="2411665at2759"/>
<reference evidence="2 3" key="1">
    <citation type="submission" date="2018-06" db="EMBL/GenBank/DDBJ databases">
        <title>Comparative genomics reveals the genomic features of Rhizophagus irregularis, R. cerebriforme, R. diaphanum and Gigaspora rosea, and their symbiotic lifestyle signature.</title>
        <authorList>
            <person name="Morin E."/>
            <person name="San Clemente H."/>
            <person name="Chen E.C.H."/>
            <person name="De La Providencia I."/>
            <person name="Hainaut M."/>
            <person name="Kuo A."/>
            <person name="Kohler A."/>
            <person name="Murat C."/>
            <person name="Tang N."/>
            <person name="Roy S."/>
            <person name="Loubradou J."/>
            <person name="Henrissat B."/>
            <person name="Grigoriev I.V."/>
            <person name="Corradi N."/>
            <person name="Roux C."/>
            <person name="Martin F.M."/>
        </authorList>
    </citation>
    <scope>NUCLEOTIDE SEQUENCE [LARGE SCALE GENOMIC DNA]</scope>
    <source>
        <strain evidence="2 3">DAOM 194757</strain>
    </source>
</reference>
<proteinExistence type="predicted"/>
<gene>
    <name evidence="2" type="ORF">C2G38_2028501</name>
</gene>
<evidence type="ECO:0000256" key="1">
    <source>
        <dbReference type="SAM" id="MobiDB-lite"/>
    </source>
</evidence>
<name>A0A397W153_9GLOM</name>
<feature type="compositionally biased region" description="Low complexity" evidence="1">
    <location>
        <begin position="83"/>
        <end position="92"/>
    </location>
</feature>
<comment type="caution">
    <text evidence="2">The sequence shown here is derived from an EMBL/GenBank/DDBJ whole genome shotgun (WGS) entry which is preliminary data.</text>
</comment>